<organism evidence="3 4">
    <name type="scientific">Streptomyces viridosporus (strain ATCC 14672 / DSM 40746 / JCM 4963 / KCTC 9882 / NRRL B-12104 / FH 1290)</name>
    <name type="common">Streptomyces ghanaensis</name>
    <dbReference type="NCBI Taxonomy" id="566461"/>
    <lineage>
        <taxon>Bacteria</taxon>
        <taxon>Bacillati</taxon>
        <taxon>Actinomycetota</taxon>
        <taxon>Actinomycetes</taxon>
        <taxon>Kitasatosporales</taxon>
        <taxon>Streptomycetaceae</taxon>
        <taxon>Streptomyces</taxon>
    </lineage>
</organism>
<dbReference type="PROSITE" id="PS50222">
    <property type="entry name" value="EF_HAND_2"/>
    <property type="match status" value="1"/>
</dbReference>
<feature type="region of interest" description="Disordered" evidence="1">
    <location>
        <begin position="18"/>
        <end position="41"/>
    </location>
</feature>
<dbReference type="Gene3D" id="1.10.238.10">
    <property type="entry name" value="EF-hand"/>
    <property type="match status" value="1"/>
</dbReference>
<dbReference type="AlphaFoldDB" id="D5ZVP7"/>
<proteinExistence type="predicted"/>
<dbReference type="InterPro" id="IPR011992">
    <property type="entry name" value="EF-hand-dom_pair"/>
</dbReference>
<evidence type="ECO:0000313" key="3">
    <source>
        <dbReference type="EMBL" id="EFE65042.2"/>
    </source>
</evidence>
<evidence type="ECO:0000313" key="4">
    <source>
        <dbReference type="Proteomes" id="UP000003824"/>
    </source>
</evidence>
<accession>D5ZVP7</accession>
<dbReference type="Proteomes" id="UP000003824">
    <property type="component" value="Unassembled WGS sequence"/>
</dbReference>
<feature type="domain" description="EF-hand" evidence="2">
    <location>
        <begin position="36"/>
        <end position="58"/>
    </location>
</feature>
<dbReference type="InterPro" id="IPR002048">
    <property type="entry name" value="EF_hand_dom"/>
</dbReference>
<dbReference type="SUPFAM" id="SSF47473">
    <property type="entry name" value="EF-hand"/>
    <property type="match status" value="1"/>
</dbReference>
<reference evidence="4" key="1">
    <citation type="submission" date="2008-12" db="EMBL/GenBank/DDBJ databases">
        <title>Annotation of Streptomyces ghanaensis ATCC 14672.</title>
        <authorList>
            <consortium name="The Broad Institute Genome Sequencing Platform"/>
            <consortium name="Broad Institute Microbial Sequencing Center"/>
            <person name="Fischbach M."/>
            <person name="Ward D."/>
            <person name="Young S."/>
            <person name="Kodira C.D."/>
            <person name="Zeng Q."/>
            <person name="Koehrsen M."/>
            <person name="Godfrey P."/>
            <person name="Alvarado L."/>
            <person name="Berlin A.M."/>
            <person name="Borenstein D."/>
            <person name="Chen Z."/>
            <person name="Engels R."/>
            <person name="Freedman E."/>
            <person name="Gellesch M."/>
            <person name="Goldberg J."/>
            <person name="Griggs A."/>
            <person name="Gujja S."/>
            <person name="Heiman D.I."/>
            <person name="Hepburn T.A."/>
            <person name="Howarth C."/>
            <person name="Jen D."/>
            <person name="Larson L."/>
            <person name="Lewis B."/>
            <person name="Mehta T."/>
            <person name="Park D."/>
            <person name="Pearson M."/>
            <person name="Roberts A."/>
            <person name="Saif S."/>
            <person name="Shea T.D."/>
            <person name="Shenoy N."/>
            <person name="Sisk P."/>
            <person name="Stolte C."/>
            <person name="Sykes S.N."/>
            <person name="Walk T."/>
            <person name="White J."/>
            <person name="Yandava C."/>
            <person name="Straight P."/>
            <person name="Clardy J."/>
            <person name="Hung D."/>
            <person name="Kolter R."/>
            <person name="Mekalanos J."/>
            <person name="Walker S."/>
            <person name="Walsh C.T."/>
            <person name="Wieland B.L.C."/>
            <person name="Ilzarbe M."/>
            <person name="Galagan J."/>
            <person name="Nusbaum C."/>
            <person name="Birren B."/>
        </authorList>
    </citation>
    <scope>NUCLEOTIDE SEQUENCE [LARGE SCALE GENOMIC DNA]</scope>
    <source>
        <strain evidence="4">ATCC 14672 / DSM 40746 / JCM 4963 / KCTC 9882 / NRRL B-12104 / FH 1290</strain>
    </source>
</reference>
<name>D5ZVP7_STRV1</name>
<dbReference type="GO" id="GO:0005509">
    <property type="term" value="F:calcium ion binding"/>
    <property type="evidence" value="ECO:0007669"/>
    <property type="project" value="InterPro"/>
</dbReference>
<sequence>MKPLVPAEVQPLAAWRARTARDDHPTGGMCAITKPDTDGDGAIPRHEFIRAVREHFLSNDPDAPGSMFFGHI</sequence>
<protein>
    <submittedName>
        <fullName evidence="3">Predicted protein</fullName>
    </submittedName>
</protein>
<evidence type="ECO:0000256" key="1">
    <source>
        <dbReference type="SAM" id="MobiDB-lite"/>
    </source>
</evidence>
<dbReference type="EMBL" id="DS999641">
    <property type="protein sequence ID" value="EFE65042.2"/>
    <property type="molecule type" value="Genomic_DNA"/>
</dbReference>
<evidence type="ECO:0000259" key="2">
    <source>
        <dbReference type="PROSITE" id="PS50222"/>
    </source>
</evidence>
<gene>
    <name evidence="3" type="ORF">SSFG_00296</name>
</gene>